<evidence type="ECO:0000313" key="3">
    <source>
        <dbReference type="Proteomes" id="UP000327157"/>
    </source>
</evidence>
<reference evidence="3" key="2">
    <citation type="submission" date="2019-10" db="EMBL/GenBank/DDBJ databases">
        <title>A de novo genome assembly of a pear dwarfing rootstock.</title>
        <authorList>
            <person name="Wang F."/>
            <person name="Wang J."/>
            <person name="Li S."/>
            <person name="Zhang Y."/>
            <person name="Fang M."/>
            <person name="Ma L."/>
            <person name="Zhao Y."/>
            <person name="Jiang S."/>
        </authorList>
    </citation>
    <scope>NUCLEOTIDE SEQUENCE [LARGE SCALE GENOMIC DNA]</scope>
</reference>
<feature type="compositionally biased region" description="Basic residues" evidence="1">
    <location>
        <begin position="72"/>
        <end position="82"/>
    </location>
</feature>
<organism evidence="2 3">
    <name type="scientific">Pyrus ussuriensis x Pyrus communis</name>
    <dbReference type="NCBI Taxonomy" id="2448454"/>
    <lineage>
        <taxon>Eukaryota</taxon>
        <taxon>Viridiplantae</taxon>
        <taxon>Streptophyta</taxon>
        <taxon>Embryophyta</taxon>
        <taxon>Tracheophyta</taxon>
        <taxon>Spermatophyta</taxon>
        <taxon>Magnoliopsida</taxon>
        <taxon>eudicotyledons</taxon>
        <taxon>Gunneridae</taxon>
        <taxon>Pentapetalae</taxon>
        <taxon>rosids</taxon>
        <taxon>fabids</taxon>
        <taxon>Rosales</taxon>
        <taxon>Rosaceae</taxon>
        <taxon>Amygdaloideae</taxon>
        <taxon>Maleae</taxon>
        <taxon>Pyrus</taxon>
    </lineage>
</organism>
<keyword evidence="3" id="KW-1185">Reference proteome</keyword>
<gene>
    <name evidence="2" type="ORF">D8674_012284</name>
</gene>
<comment type="caution">
    <text evidence="2">The sequence shown here is derived from an EMBL/GenBank/DDBJ whole genome shotgun (WGS) entry which is preliminary data.</text>
</comment>
<reference evidence="2 3" key="1">
    <citation type="submission" date="2019-09" db="EMBL/GenBank/DDBJ databases">
        <authorList>
            <person name="Ou C."/>
        </authorList>
    </citation>
    <scope>NUCLEOTIDE SEQUENCE [LARGE SCALE GENOMIC DNA]</scope>
    <source>
        <strain evidence="2">S2</strain>
        <tissue evidence="2">Leaf</tissue>
    </source>
</reference>
<evidence type="ECO:0000313" key="2">
    <source>
        <dbReference type="EMBL" id="KAB2609116.1"/>
    </source>
</evidence>
<sequence length="96" mass="10294">MDLLQHQKGSSTDLGADTIRDKETMHRLITKLSRADAAIYNGDDDGVTSTSTTAMKTLLGEGGGPRFERAPGTKKKKKKRTRGPGPKRAGLDPVSV</sequence>
<dbReference type="AlphaFoldDB" id="A0A5N5G165"/>
<dbReference type="EMBL" id="SMOL01000553">
    <property type="protein sequence ID" value="KAB2609116.1"/>
    <property type="molecule type" value="Genomic_DNA"/>
</dbReference>
<accession>A0A5N5G165</accession>
<name>A0A5N5G165_9ROSA</name>
<proteinExistence type="predicted"/>
<feature type="region of interest" description="Disordered" evidence="1">
    <location>
        <begin position="56"/>
        <end position="96"/>
    </location>
</feature>
<evidence type="ECO:0000256" key="1">
    <source>
        <dbReference type="SAM" id="MobiDB-lite"/>
    </source>
</evidence>
<protein>
    <submittedName>
        <fullName evidence="2">DNA polymerase epsilon subunit 2</fullName>
    </submittedName>
</protein>
<dbReference type="Proteomes" id="UP000327157">
    <property type="component" value="Chromosome 14"/>
</dbReference>
<reference evidence="2 3" key="3">
    <citation type="submission" date="2019-11" db="EMBL/GenBank/DDBJ databases">
        <title>A de novo genome assembly of a pear dwarfing rootstock.</title>
        <authorList>
            <person name="Wang F."/>
            <person name="Wang J."/>
            <person name="Li S."/>
            <person name="Zhang Y."/>
            <person name="Fang M."/>
            <person name="Ma L."/>
            <person name="Zhao Y."/>
            <person name="Jiang S."/>
        </authorList>
    </citation>
    <scope>NUCLEOTIDE SEQUENCE [LARGE SCALE GENOMIC DNA]</scope>
    <source>
        <strain evidence="2">S2</strain>
        <tissue evidence="2">Leaf</tissue>
    </source>
</reference>